<proteinExistence type="predicted"/>
<dbReference type="GO" id="GO:0043546">
    <property type="term" value="F:molybdopterin cofactor binding"/>
    <property type="evidence" value="ECO:0007669"/>
    <property type="project" value="TreeGrafter"/>
</dbReference>
<evidence type="ECO:0000259" key="2">
    <source>
        <dbReference type="Pfam" id="PF03404"/>
    </source>
</evidence>
<dbReference type="AlphaFoldDB" id="X1HBL0"/>
<dbReference type="GO" id="GO:0008482">
    <property type="term" value="F:sulfite oxidase activity"/>
    <property type="evidence" value="ECO:0007669"/>
    <property type="project" value="TreeGrafter"/>
</dbReference>
<dbReference type="Gene3D" id="3.90.420.10">
    <property type="entry name" value="Oxidoreductase, molybdopterin-binding domain"/>
    <property type="match status" value="1"/>
</dbReference>
<dbReference type="InterPro" id="IPR005066">
    <property type="entry name" value="MoCF_OxRdtse_dimer"/>
</dbReference>
<dbReference type="InterPro" id="IPR000572">
    <property type="entry name" value="OxRdtase_Mopterin-bd_dom"/>
</dbReference>
<feature type="domain" description="Moybdenum cofactor oxidoreductase dimerisation" evidence="2">
    <location>
        <begin position="217"/>
        <end position="311"/>
    </location>
</feature>
<evidence type="ECO:0000313" key="3">
    <source>
        <dbReference type="EMBL" id="GAH42698.1"/>
    </source>
</evidence>
<name>X1HBL0_9ZZZZ</name>
<feature type="non-terminal residue" evidence="3">
    <location>
        <position position="329"/>
    </location>
</feature>
<accession>X1HBL0</accession>
<dbReference type="InterPro" id="IPR036374">
    <property type="entry name" value="OxRdtase_Mopterin-bd_sf"/>
</dbReference>
<dbReference type="GO" id="GO:0020037">
    <property type="term" value="F:heme binding"/>
    <property type="evidence" value="ECO:0007669"/>
    <property type="project" value="TreeGrafter"/>
</dbReference>
<evidence type="ECO:0008006" key="4">
    <source>
        <dbReference type="Google" id="ProtNLM"/>
    </source>
</evidence>
<dbReference type="SUPFAM" id="SSF56524">
    <property type="entry name" value="Oxidoreductase molybdopterin-binding domain"/>
    <property type="match status" value="1"/>
</dbReference>
<dbReference type="PANTHER" id="PTHR19372:SF7">
    <property type="entry name" value="SULFITE OXIDASE, MITOCHONDRIAL"/>
    <property type="match status" value="1"/>
</dbReference>
<dbReference type="SUPFAM" id="SSF81296">
    <property type="entry name" value="E set domains"/>
    <property type="match status" value="1"/>
</dbReference>
<dbReference type="PANTHER" id="PTHR19372">
    <property type="entry name" value="SULFITE REDUCTASE"/>
    <property type="match status" value="1"/>
</dbReference>
<gene>
    <name evidence="3" type="ORF">S03H2_11542</name>
</gene>
<dbReference type="EMBL" id="BARU01005885">
    <property type="protein sequence ID" value="GAH42698.1"/>
    <property type="molecule type" value="Genomic_DNA"/>
</dbReference>
<feature type="domain" description="Oxidoreductase molybdopterin-binding" evidence="1">
    <location>
        <begin position="56"/>
        <end position="206"/>
    </location>
</feature>
<protein>
    <recommendedName>
        <fullName evidence="4">Oxidoreductase molybdopterin-binding domain-containing protein</fullName>
    </recommendedName>
</protein>
<evidence type="ECO:0000259" key="1">
    <source>
        <dbReference type="Pfam" id="PF00174"/>
    </source>
</evidence>
<comment type="caution">
    <text evidence="3">The sequence shown here is derived from an EMBL/GenBank/DDBJ whole genome shotgun (WGS) entry which is preliminary data.</text>
</comment>
<dbReference type="GO" id="GO:0006790">
    <property type="term" value="P:sulfur compound metabolic process"/>
    <property type="evidence" value="ECO:0007669"/>
    <property type="project" value="TreeGrafter"/>
</dbReference>
<dbReference type="InterPro" id="IPR014756">
    <property type="entry name" value="Ig_E-set"/>
</dbReference>
<dbReference type="Gene3D" id="2.60.40.650">
    <property type="match status" value="1"/>
</dbReference>
<dbReference type="Pfam" id="PF03404">
    <property type="entry name" value="Mo-co_dimer"/>
    <property type="match status" value="1"/>
</dbReference>
<dbReference type="GO" id="GO:0030151">
    <property type="term" value="F:molybdenum ion binding"/>
    <property type="evidence" value="ECO:0007669"/>
    <property type="project" value="InterPro"/>
</dbReference>
<organism evidence="3">
    <name type="scientific">marine sediment metagenome</name>
    <dbReference type="NCBI Taxonomy" id="412755"/>
    <lineage>
        <taxon>unclassified sequences</taxon>
        <taxon>metagenomes</taxon>
        <taxon>ecological metagenomes</taxon>
    </lineage>
</organism>
<reference evidence="3" key="1">
    <citation type="journal article" date="2014" name="Front. Microbiol.">
        <title>High frequency of phylogenetically diverse reductive dehalogenase-homologous genes in deep subseafloor sedimentary metagenomes.</title>
        <authorList>
            <person name="Kawai M."/>
            <person name="Futagami T."/>
            <person name="Toyoda A."/>
            <person name="Takaki Y."/>
            <person name="Nishi S."/>
            <person name="Hori S."/>
            <person name="Arai W."/>
            <person name="Tsubouchi T."/>
            <person name="Morono Y."/>
            <person name="Uchiyama I."/>
            <person name="Ito T."/>
            <person name="Fujiyama A."/>
            <person name="Inagaki F."/>
            <person name="Takami H."/>
        </authorList>
    </citation>
    <scope>NUCLEOTIDE SEQUENCE</scope>
    <source>
        <strain evidence="3">Expedition CK06-06</strain>
    </source>
</reference>
<dbReference type="Pfam" id="PF00174">
    <property type="entry name" value="Oxidored_molyb"/>
    <property type="match status" value="1"/>
</dbReference>
<sequence>MRKKKLVGLGALVGVIVIGLAVAIVPLIINNSLNDNITGFPDFYTKTEDYFITRIGAIPEIDESSYRLQVTGCIDNPTNYSLSQLQALPLIEFPLTIECIGNAPSGQLLSTAKWKGFSIYNLLTTLGLESNATGVKYYAADGYYATHTMEQLMNNTVIGALYINNEELPPVQGFPLRIINPGYYGAKQPAWVIGIEVIDMPLQDFWDDIGWDTSPPMTVDSKIFFPEDLVPVESGNLILIGGAAYGGTRISKVEYTVNDGLEWHQAEIFQSVDFDHVWIFWRINFTTTELGLKIIYVKATDIFNNTQPRLDTFRKDGDNSWPSLYINVI</sequence>